<keyword evidence="3" id="KW-0238">DNA-binding</keyword>
<dbReference type="AlphaFoldDB" id="A0AB35IPK9"/>
<evidence type="ECO:0000259" key="5">
    <source>
        <dbReference type="PROSITE" id="PS50931"/>
    </source>
</evidence>
<proteinExistence type="inferred from homology"/>
<feature type="domain" description="HTH lysR-type" evidence="5">
    <location>
        <begin position="1"/>
        <end position="58"/>
    </location>
</feature>
<name>A0AB35IPK9_9FIRM</name>
<evidence type="ECO:0000256" key="4">
    <source>
        <dbReference type="ARBA" id="ARBA00023163"/>
    </source>
</evidence>
<dbReference type="PRINTS" id="PR00039">
    <property type="entry name" value="HTHLYSR"/>
</dbReference>
<dbReference type="GO" id="GO:0003700">
    <property type="term" value="F:DNA-binding transcription factor activity"/>
    <property type="evidence" value="ECO:0007669"/>
    <property type="project" value="InterPro"/>
</dbReference>
<gene>
    <name evidence="6" type="ORF">PM738_19705</name>
</gene>
<reference evidence="6" key="1">
    <citation type="submission" date="2023-01" db="EMBL/GenBank/DDBJ databases">
        <title>Human gut microbiome strain richness.</title>
        <authorList>
            <person name="Chen-Liaw A."/>
        </authorList>
    </citation>
    <scope>NUCLEOTIDE SEQUENCE</scope>
    <source>
        <strain evidence="6">1001217st2_G6_1001217B_191108</strain>
    </source>
</reference>
<dbReference type="PANTHER" id="PTHR30346">
    <property type="entry name" value="TRANSCRIPTIONAL DUAL REGULATOR HCAR-RELATED"/>
    <property type="match status" value="1"/>
</dbReference>
<dbReference type="Proteomes" id="UP001211987">
    <property type="component" value="Unassembled WGS sequence"/>
</dbReference>
<dbReference type="InterPro" id="IPR036388">
    <property type="entry name" value="WH-like_DNA-bd_sf"/>
</dbReference>
<dbReference type="GO" id="GO:0003677">
    <property type="term" value="F:DNA binding"/>
    <property type="evidence" value="ECO:0007669"/>
    <property type="project" value="UniProtKB-KW"/>
</dbReference>
<evidence type="ECO:0000256" key="2">
    <source>
        <dbReference type="ARBA" id="ARBA00023015"/>
    </source>
</evidence>
<dbReference type="InterPro" id="IPR036390">
    <property type="entry name" value="WH_DNA-bd_sf"/>
</dbReference>
<dbReference type="InterPro" id="IPR000847">
    <property type="entry name" value="LysR_HTH_N"/>
</dbReference>
<organism evidence="6 7">
    <name type="scientific">Thomasclavelia ramosa</name>
    <dbReference type="NCBI Taxonomy" id="1547"/>
    <lineage>
        <taxon>Bacteria</taxon>
        <taxon>Bacillati</taxon>
        <taxon>Bacillota</taxon>
        <taxon>Erysipelotrichia</taxon>
        <taxon>Erysipelotrichales</taxon>
        <taxon>Coprobacillaceae</taxon>
        <taxon>Thomasclavelia</taxon>
    </lineage>
</organism>
<evidence type="ECO:0000313" key="7">
    <source>
        <dbReference type="Proteomes" id="UP001211987"/>
    </source>
</evidence>
<keyword evidence="2" id="KW-0805">Transcription regulation</keyword>
<keyword evidence="4" id="KW-0804">Transcription</keyword>
<dbReference type="Pfam" id="PF00126">
    <property type="entry name" value="HTH_1"/>
    <property type="match status" value="1"/>
</dbReference>
<comment type="caution">
    <text evidence="6">The sequence shown here is derived from an EMBL/GenBank/DDBJ whole genome shotgun (WGS) entry which is preliminary data.</text>
</comment>
<dbReference type="PROSITE" id="PS50931">
    <property type="entry name" value="HTH_LYSR"/>
    <property type="match status" value="1"/>
</dbReference>
<protein>
    <submittedName>
        <fullName evidence="6">LysR family transcriptional regulator</fullName>
    </submittedName>
</protein>
<dbReference type="SUPFAM" id="SSF46785">
    <property type="entry name" value="Winged helix' DNA-binding domain"/>
    <property type="match status" value="1"/>
</dbReference>
<evidence type="ECO:0000256" key="3">
    <source>
        <dbReference type="ARBA" id="ARBA00023125"/>
    </source>
</evidence>
<accession>A0AB35IPK9</accession>
<dbReference type="PANTHER" id="PTHR30346:SF28">
    <property type="entry name" value="HTH-TYPE TRANSCRIPTIONAL REGULATOR CYNR"/>
    <property type="match status" value="1"/>
</dbReference>
<evidence type="ECO:0000313" key="6">
    <source>
        <dbReference type="EMBL" id="MDB7086007.1"/>
    </source>
</evidence>
<dbReference type="RefSeq" id="WP_272019402.1">
    <property type="nucleotide sequence ID" value="NZ_JAQLKE010000074.1"/>
</dbReference>
<dbReference type="Gene3D" id="1.10.10.10">
    <property type="entry name" value="Winged helix-like DNA-binding domain superfamily/Winged helix DNA-binding domain"/>
    <property type="match status" value="1"/>
</dbReference>
<dbReference type="Gene3D" id="3.40.190.10">
    <property type="entry name" value="Periplasmic binding protein-like II"/>
    <property type="match status" value="2"/>
</dbReference>
<sequence length="286" mass="33055">MELYQLEYLVALEKYKTLLETANQLHVSQPSITKAIKKLEDEFGFALFDRVKNRLVLNMYGEEVIAHAKKILSEVELLKISTNALFQQNFRITIGSNAPAPLWGIQSLLDHSIGEIINDNEVLIKSFRNHLYSMIILDYPMKLPNCECKEICKEQLYISVDKTHELSKFKAVSFKDIDGYNFLVLSRIGYWYDITTQNMPTSNFLFQDNVDTYNILVKSSSLPVFRTNLTIPSLKNSENKVYIPIIDSVATLNFYAIYDKKNAPLFNNVIKNINSISWENYHSKNK</sequence>
<comment type="similarity">
    <text evidence="1">Belongs to the LysR transcriptional regulatory family.</text>
</comment>
<evidence type="ECO:0000256" key="1">
    <source>
        <dbReference type="ARBA" id="ARBA00009437"/>
    </source>
</evidence>
<dbReference type="GO" id="GO:0032993">
    <property type="term" value="C:protein-DNA complex"/>
    <property type="evidence" value="ECO:0007669"/>
    <property type="project" value="TreeGrafter"/>
</dbReference>
<dbReference type="EMBL" id="JAQLKE010000074">
    <property type="protein sequence ID" value="MDB7086007.1"/>
    <property type="molecule type" value="Genomic_DNA"/>
</dbReference>